<dbReference type="EMBL" id="JAOYFB010000041">
    <property type="protein sequence ID" value="KAK4045058.1"/>
    <property type="molecule type" value="Genomic_DNA"/>
</dbReference>
<dbReference type="PANTHER" id="PTHR12526:SF638">
    <property type="entry name" value="SPORE COAT PROTEIN SA"/>
    <property type="match status" value="1"/>
</dbReference>
<feature type="region of interest" description="Disordered" evidence="1">
    <location>
        <begin position="272"/>
        <end position="299"/>
    </location>
</feature>
<accession>A0ABR0B903</accession>
<dbReference type="Proteomes" id="UP001234178">
    <property type="component" value="Unassembled WGS sequence"/>
</dbReference>
<feature type="compositionally biased region" description="Basic and acidic residues" evidence="1">
    <location>
        <begin position="655"/>
        <end position="670"/>
    </location>
</feature>
<keyword evidence="4" id="KW-1185">Reference proteome</keyword>
<dbReference type="Pfam" id="PF13692">
    <property type="entry name" value="Glyco_trans_1_4"/>
    <property type="match status" value="1"/>
</dbReference>
<sequence length="1083" mass="119741">MPHTTPLPSPQAWILQAKGARVAARVVRLFEGAEVPALVVKGIATAHLLYPDPAQRPVSDVDLRIPPFAFRRARELVESSGFFVRWHSKAYDNLVFDVEGVPVDLEAHIGPPGLCRLTVFDLLARARRLSIGGELVRIPETTDHALYSAVNLFKDKIEAASPWAREDFRRLVIAADFDGDAFVERAERASMGAIVATVLSYFAGDEDATVSAIAPSLLARLAPPSMTEKAHRALLAATRRAPTSLLARVVARAGSDDPRQWLGALRAAASFEREKRQDPGAVADENGRAASAEGPQRGGDLEFGRFIEVRRRFVQDQNLRPVEKRARKAQTLFLPGAQSRTILFHRVIEPAVHRAHGDVKLRFRERRPDEVVGDVSRQTVGGRAISVKGARSRRRLGESPNQRKECTFPAAARPDNRELGSAGDRQRDAREDLVAGARVAIADARKENFRRSNIRCERRRSVDGRQCGARRLVDLFWGKSGKKIEAREELRRVLIGDREMLHTPTEGLHKSHKEIEKREEYKARRMKDGAANEDDSKNEKNANERRRHTHQIAEVGRADGVAGVRVDVSNKTPMLVRFGAKRAHKELIACNTHNSFGRLRCLDEVFADPARYFRRRDRAFPLSKEHVEDSDASEARRDRFLGDVGRLPGEILSGRAEEGGERQKDPERDRCKVQALEEADGLDVGLQNIETLQEKLQKQRNRQLDGCQRNRANDADGKPGQRLPAEERRQQTHPSADAGHDVHVATGPDGREDELRATGLPYHELPLSRTGRDPAAEARTVGALVHLYRKIRPDIVHHVTIKPVLYGGIAAKIARVPGVVHAVSGLGYVFLAPGKAAELRRRAILAGYKLSLAGRKTFTIFQNEDDRGLFLRAGSVKTAQTVLIRGSGVDIETFAPTPEPEGAPVIVLPSRILRDKGVGEFVEAARILKRGGLDARFVLVGDTDRNPASFAPAEVEAWVREGVVEWWGHRRDMPAVLAASHIVCLPSYREGMPKALLEGMAAGRPIVTTDVPGCRDVVTDGDNGLLVPAKSSEPLAKALDRLVGDPALRARFGARSRSRAVEEFSLAKVVTEQLALYTRILAM</sequence>
<proteinExistence type="predicted"/>
<gene>
    <name evidence="3" type="ORF">OUZ56_032466</name>
</gene>
<evidence type="ECO:0000259" key="2">
    <source>
        <dbReference type="Pfam" id="PF13477"/>
    </source>
</evidence>
<feature type="compositionally biased region" description="Basic and acidic residues" evidence="1">
    <location>
        <begin position="711"/>
        <end position="730"/>
    </location>
</feature>
<feature type="region of interest" description="Disordered" evidence="1">
    <location>
        <begin position="650"/>
        <end position="670"/>
    </location>
</feature>
<comment type="caution">
    <text evidence="3">The sequence shown here is derived from an EMBL/GenBank/DDBJ whole genome shotgun (WGS) entry which is preliminary data.</text>
</comment>
<evidence type="ECO:0000313" key="3">
    <source>
        <dbReference type="EMBL" id="KAK4045058.1"/>
    </source>
</evidence>
<feature type="domain" description="Glycosyltransferase subfamily 4-like N-terminal" evidence="2">
    <location>
        <begin position="736"/>
        <end position="841"/>
    </location>
</feature>
<dbReference type="CDD" id="cd03808">
    <property type="entry name" value="GT4_CapM-like"/>
    <property type="match status" value="1"/>
</dbReference>
<protein>
    <recommendedName>
        <fullName evidence="2">Glycosyltransferase subfamily 4-like N-terminal domain-containing protein</fullName>
    </recommendedName>
</protein>
<evidence type="ECO:0000313" key="4">
    <source>
        <dbReference type="Proteomes" id="UP001234178"/>
    </source>
</evidence>
<dbReference type="InterPro" id="IPR039498">
    <property type="entry name" value="NTP_transf_5"/>
</dbReference>
<feature type="compositionally biased region" description="Basic and acidic residues" evidence="1">
    <location>
        <begin position="506"/>
        <end position="544"/>
    </location>
</feature>
<dbReference type="Pfam" id="PF13477">
    <property type="entry name" value="Glyco_trans_4_2"/>
    <property type="match status" value="1"/>
</dbReference>
<organism evidence="3 4">
    <name type="scientific">Daphnia magna</name>
    <dbReference type="NCBI Taxonomy" id="35525"/>
    <lineage>
        <taxon>Eukaryota</taxon>
        <taxon>Metazoa</taxon>
        <taxon>Ecdysozoa</taxon>
        <taxon>Arthropoda</taxon>
        <taxon>Crustacea</taxon>
        <taxon>Branchiopoda</taxon>
        <taxon>Diplostraca</taxon>
        <taxon>Cladocera</taxon>
        <taxon>Anomopoda</taxon>
        <taxon>Daphniidae</taxon>
        <taxon>Daphnia</taxon>
    </lineage>
</organism>
<reference evidence="3 4" key="1">
    <citation type="journal article" date="2023" name="Nucleic Acids Res.">
        <title>The hologenome of Daphnia magna reveals possible DNA methylation and microbiome-mediated evolution of the host genome.</title>
        <authorList>
            <person name="Chaturvedi A."/>
            <person name="Li X."/>
            <person name="Dhandapani V."/>
            <person name="Marshall H."/>
            <person name="Kissane S."/>
            <person name="Cuenca-Cambronero M."/>
            <person name="Asole G."/>
            <person name="Calvet F."/>
            <person name="Ruiz-Romero M."/>
            <person name="Marangio P."/>
            <person name="Guigo R."/>
            <person name="Rago D."/>
            <person name="Mirbahai L."/>
            <person name="Eastwood N."/>
            <person name="Colbourne J.K."/>
            <person name="Zhou J."/>
            <person name="Mallon E."/>
            <person name="Orsini L."/>
        </authorList>
    </citation>
    <scope>NUCLEOTIDE SEQUENCE [LARGE SCALE GENOMIC DNA]</scope>
    <source>
        <strain evidence="3">LRV0_1</strain>
    </source>
</reference>
<dbReference type="SUPFAM" id="SSF53756">
    <property type="entry name" value="UDP-Glycosyltransferase/glycogen phosphorylase"/>
    <property type="match status" value="1"/>
</dbReference>
<feature type="region of interest" description="Disordered" evidence="1">
    <location>
        <begin position="506"/>
        <end position="547"/>
    </location>
</feature>
<feature type="compositionally biased region" description="Basic and acidic residues" evidence="1">
    <location>
        <begin position="738"/>
        <end position="755"/>
    </location>
</feature>
<dbReference type="Pfam" id="PF14907">
    <property type="entry name" value="NTP_transf_5"/>
    <property type="match status" value="1"/>
</dbReference>
<evidence type="ECO:0000256" key="1">
    <source>
        <dbReference type="SAM" id="MobiDB-lite"/>
    </source>
</evidence>
<dbReference type="InterPro" id="IPR028098">
    <property type="entry name" value="Glyco_trans_4-like_N"/>
</dbReference>
<dbReference type="Gene3D" id="3.40.50.2000">
    <property type="entry name" value="Glycogen Phosphorylase B"/>
    <property type="match status" value="2"/>
</dbReference>
<dbReference type="PANTHER" id="PTHR12526">
    <property type="entry name" value="GLYCOSYLTRANSFERASE"/>
    <property type="match status" value="1"/>
</dbReference>
<feature type="region of interest" description="Disordered" evidence="1">
    <location>
        <begin position="700"/>
        <end position="755"/>
    </location>
</feature>
<name>A0ABR0B903_9CRUS</name>